<dbReference type="GO" id="GO:0008270">
    <property type="term" value="F:zinc ion binding"/>
    <property type="evidence" value="ECO:0007669"/>
    <property type="project" value="InterPro"/>
</dbReference>
<name>A0A9N9QPS0_9CUCU</name>
<dbReference type="AlphaFoldDB" id="A0A9N9QPS0"/>
<evidence type="ECO:0000313" key="2">
    <source>
        <dbReference type="EMBL" id="CAG9768510.1"/>
    </source>
</evidence>
<feature type="domain" description="CCHC-type" evidence="1">
    <location>
        <begin position="215"/>
        <end position="230"/>
    </location>
</feature>
<dbReference type="InterPro" id="IPR001878">
    <property type="entry name" value="Znf_CCHC"/>
</dbReference>
<evidence type="ECO:0000313" key="3">
    <source>
        <dbReference type="Proteomes" id="UP001152799"/>
    </source>
</evidence>
<dbReference type="EMBL" id="OU892280">
    <property type="protein sequence ID" value="CAG9768510.1"/>
    <property type="molecule type" value="Genomic_DNA"/>
</dbReference>
<dbReference type="InterPro" id="IPR036875">
    <property type="entry name" value="Znf_CCHC_sf"/>
</dbReference>
<dbReference type="SUPFAM" id="SSF57756">
    <property type="entry name" value="Retrovirus zinc finger-like domains"/>
    <property type="match status" value="1"/>
</dbReference>
<organism evidence="2 3">
    <name type="scientific">Ceutorhynchus assimilis</name>
    <name type="common">cabbage seed weevil</name>
    <dbReference type="NCBI Taxonomy" id="467358"/>
    <lineage>
        <taxon>Eukaryota</taxon>
        <taxon>Metazoa</taxon>
        <taxon>Ecdysozoa</taxon>
        <taxon>Arthropoda</taxon>
        <taxon>Hexapoda</taxon>
        <taxon>Insecta</taxon>
        <taxon>Pterygota</taxon>
        <taxon>Neoptera</taxon>
        <taxon>Endopterygota</taxon>
        <taxon>Coleoptera</taxon>
        <taxon>Polyphaga</taxon>
        <taxon>Cucujiformia</taxon>
        <taxon>Curculionidae</taxon>
        <taxon>Ceutorhynchinae</taxon>
        <taxon>Ceutorhynchus</taxon>
    </lineage>
</organism>
<evidence type="ECO:0000259" key="1">
    <source>
        <dbReference type="SMART" id="SM00343"/>
    </source>
</evidence>
<gene>
    <name evidence="2" type="ORF">CEUTPL_LOCUS9046</name>
</gene>
<feature type="domain" description="CCHC-type" evidence="1">
    <location>
        <begin position="234"/>
        <end position="250"/>
    </location>
</feature>
<dbReference type="CDD" id="cd00303">
    <property type="entry name" value="retropepsin_like"/>
    <property type="match status" value="1"/>
</dbReference>
<dbReference type="Gene3D" id="4.10.60.10">
    <property type="entry name" value="Zinc finger, CCHC-type"/>
    <property type="match status" value="1"/>
</dbReference>
<dbReference type="Proteomes" id="UP001152799">
    <property type="component" value="Chromosome 4"/>
</dbReference>
<dbReference type="Gene3D" id="2.40.70.10">
    <property type="entry name" value="Acid Proteases"/>
    <property type="match status" value="1"/>
</dbReference>
<dbReference type="Pfam" id="PF13650">
    <property type="entry name" value="Asp_protease_2"/>
    <property type="match status" value="1"/>
</dbReference>
<accession>A0A9N9QPS0</accession>
<dbReference type="SMART" id="SM00343">
    <property type="entry name" value="ZnF_C2HC"/>
    <property type="match status" value="2"/>
</dbReference>
<sequence length="366" mass="41845">MGPPSDNELEEQFQDKLKELVFHRGQIKSHLTRFSSFVNAFYIANKSATELEKRLSTIESYFNNFDSVQSQIELLTNNDDKQLQERVTFEEAFYSTVSSAQDIINNHRKALPGQNLSEYCFNKLDKLKELKIDIPQDYLADAIITGINNEDVVRAARSSKFSDTNELYAYLSTLNNLPQNFTRLERKQFVYQPSTSAADAKNSVNSNNKVSKGVICFNCQGQHYFKNCPKPKLECFHCKKLGHKQNQCPLKSTKNSFKKQHTGSTRTLLKRSVIEKLGLRIENNDIGKLVLRGFSGNLVVSEGTVAVRIRMDNACAELEVIVLDDEQMMHDCIIGCDFLNLPQVLFYKNDKGFVIKGLNVRRTYMF</sequence>
<protein>
    <recommendedName>
        <fullName evidence="1">CCHC-type domain-containing protein</fullName>
    </recommendedName>
</protein>
<keyword evidence="3" id="KW-1185">Reference proteome</keyword>
<proteinExistence type="predicted"/>
<reference evidence="2" key="1">
    <citation type="submission" date="2022-01" db="EMBL/GenBank/DDBJ databases">
        <authorList>
            <person name="King R."/>
        </authorList>
    </citation>
    <scope>NUCLEOTIDE SEQUENCE</scope>
</reference>
<dbReference type="InterPro" id="IPR021109">
    <property type="entry name" value="Peptidase_aspartic_dom_sf"/>
</dbReference>
<dbReference type="OrthoDB" id="6783235at2759"/>
<dbReference type="GO" id="GO:0003676">
    <property type="term" value="F:nucleic acid binding"/>
    <property type="evidence" value="ECO:0007669"/>
    <property type="project" value="InterPro"/>
</dbReference>